<organism evidence="2 3">
    <name type="scientific">Pedobacter nyackensis</name>
    <dbReference type="NCBI Taxonomy" id="475255"/>
    <lineage>
        <taxon>Bacteria</taxon>
        <taxon>Pseudomonadati</taxon>
        <taxon>Bacteroidota</taxon>
        <taxon>Sphingobacteriia</taxon>
        <taxon>Sphingobacteriales</taxon>
        <taxon>Sphingobacteriaceae</taxon>
        <taxon>Pedobacter</taxon>
    </lineage>
</organism>
<proteinExistence type="predicted"/>
<dbReference type="InterPro" id="IPR018873">
    <property type="entry name" value="KilA-N_DNA-bd_domain"/>
</dbReference>
<evidence type="ECO:0000313" key="3">
    <source>
        <dbReference type="Proteomes" id="UP000192678"/>
    </source>
</evidence>
<sequence>MVNTDEFVDIRDMGSTKDILPEELVIGKIYLIRGQKVMLDRDLAELYGVKAIRLREQVKRNKERFPDNFVVQLTEEEVENMVSQNAIPSKQALGGALPYAFTEHGVLMLSNVLKSEKAIQMSIRIIEIFVKLREVVLLHKDVSLLVEHVERRLIKQDEKIEVLFAYLSKFIEKEDVPRKEIGFKRRGSADN</sequence>
<dbReference type="RefSeq" id="WP_235005262.1">
    <property type="nucleotide sequence ID" value="NZ_FWYB01000002.1"/>
</dbReference>
<gene>
    <name evidence="2" type="ORF">SAMN04488101_102721</name>
</gene>
<dbReference type="Proteomes" id="UP000192678">
    <property type="component" value="Unassembled WGS sequence"/>
</dbReference>
<dbReference type="Pfam" id="PF10543">
    <property type="entry name" value="ORF6N"/>
    <property type="match status" value="1"/>
</dbReference>
<dbReference type="AlphaFoldDB" id="A0A1W2BQN2"/>
<reference evidence="2 3" key="1">
    <citation type="submission" date="2017-04" db="EMBL/GenBank/DDBJ databases">
        <authorList>
            <person name="Afonso C.L."/>
            <person name="Miller P.J."/>
            <person name="Scott M.A."/>
            <person name="Spackman E."/>
            <person name="Goraichik I."/>
            <person name="Dimitrov K.M."/>
            <person name="Suarez D.L."/>
            <person name="Swayne D.E."/>
        </authorList>
    </citation>
    <scope>NUCLEOTIDE SEQUENCE [LARGE SCALE GENOMIC DNA]</scope>
    <source>
        <strain evidence="2 3">DSM 19625</strain>
    </source>
</reference>
<keyword evidence="3" id="KW-1185">Reference proteome</keyword>
<protein>
    <submittedName>
        <fullName evidence="2">ORF6N domain-containing protein</fullName>
    </submittedName>
</protein>
<name>A0A1W2BQN2_9SPHI</name>
<dbReference type="EMBL" id="FWYB01000002">
    <property type="protein sequence ID" value="SMC75267.1"/>
    <property type="molecule type" value="Genomic_DNA"/>
</dbReference>
<accession>A0A1W2BQN2</accession>
<feature type="domain" description="KilA-N DNA-binding" evidence="1">
    <location>
        <begin position="28"/>
        <end position="112"/>
    </location>
</feature>
<dbReference type="STRING" id="475255.SAMN04488101_102721"/>
<evidence type="ECO:0000313" key="2">
    <source>
        <dbReference type="EMBL" id="SMC75267.1"/>
    </source>
</evidence>
<evidence type="ECO:0000259" key="1">
    <source>
        <dbReference type="Pfam" id="PF10543"/>
    </source>
</evidence>